<reference evidence="2 3" key="1">
    <citation type="journal article" date="2019" name="Appl. Microbiol. Biotechnol.">
        <title>Genome sequence of Isaria javanica and comparative genome analysis insights into family S53 peptidase evolution in fungal entomopathogens.</title>
        <authorList>
            <person name="Lin R."/>
            <person name="Zhang X."/>
            <person name="Xin B."/>
            <person name="Zou M."/>
            <person name="Gao Y."/>
            <person name="Qin F."/>
            <person name="Hu Q."/>
            <person name="Xie B."/>
            <person name="Cheng X."/>
        </authorList>
    </citation>
    <scope>NUCLEOTIDE SEQUENCE [LARGE SCALE GENOMIC DNA]</scope>
    <source>
        <strain evidence="2 3">IJ1G</strain>
    </source>
</reference>
<evidence type="ECO:0000313" key="3">
    <source>
        <dbReference type="Proteomes" id="UP000315783"/>
    </source>
</evidence>
<sequence length="107" mass="12251">MGSCRGHEQKRRAEHVEFEIRIADRHALEQAPGRMTWQDRSLLDQPQERPQYAASQSPSPKKEAFQGSIEGGAEKKGQVDKKIKKRARGGREGFLQISEIYPHMHTK</sequence>
<accession>A0A545UQU9</accession>
<gene>
    <name evidence="2" type="ORF">IF1G_09421</name>
</gene>
<proteinExistence type="predicted"/>
<evidence type="ECO:0000256" key="1">
    <source>
        <dbReference type="SAM" id="MobiDB-lite"/>
    </source>
</evidence>
<dbReference type="EMBL" id="SPUK01000017">
    <property type="protein sequence ID" value="TQV91836.1"/>
    <property type="molecule type" value="Genomic_DNA"/>
</dbReference>
<dbReference type="AlphaFoldDB" id="A0A545UQU9"/>
<feature type="region of interest" description="Disordered" evidence="1">
    <location>
        <begin position="31"/>
        <end position="107"/>
    </location>
</feature>
<keyword evidence="3" id="KW-1185">Reference proteome</keyword>
<protein>
    <submittedName>
        <fullName evidence="2">Uncharacterized protein</fullName>
    </submittedName>
</protein>
<dbReference type="Proteomes" id="UP000315783">
    <property type="component" value="Unassembled WGS sequence"/>
</dbReference>
<evidence type="ECO:0000313" key="2">
    <source>
        <dbReference type="EMBL" id="TQV91836.1"/>
    </source>
</evidence>
<comment type="caution">
    <text evidence="2">The sequence shown here is derived from an EMBL/GenBank/DDBJ whole genome shotgun (WGS) entry which is preliminary data.</text>
</comment>
<organism evidence="2 3">
    <name type="scientific">Cordyceps javanica</name>
    <dbReference type="NCBI Taxonomy" id="43265"/>
    <lineage>
        <taxon>Eukaryota</taxon>
        <taxon>Fungi</taxon>
        <taxon>Dikarya</taxon>
        <taxon>Ascomycota</taxon>
        <taxon>Pezizomycotina</taxon>
        <taxon>Sordariomycetes</taxon>
        <taxon>Hypocreomycetidae</taxon>
        <taxon>Hypocreales</taxon>
        <taxon>Cordycipitaceae</taxon>
        <taxon>Cordyceps</taxon>
    </lineage>
</organism>
<name>A0A545UQU9_9HYPO</name>
<feature type="compositionally biased region" description="Basic and acidic residues" evidence="1">
    <location>
        <begin position="72"/>
        <end position="81"/>
    </location>
</feature>